<evidence type="ECO:0000259" key="1">
    <source>
        <dbReference type="Pfam" id="PF09361"/>
    </source>
</evidence>
<dbReference type="OrthoDB" id="5298576at2"/>
<feature type="domain" description="Phasin" evidence="1">
    <location>
        <begin position="7"/>
        <end position="105"/>
    </location>
</feature>
<evidence type="ECO:0000313" key="3">
    <source>
        <dbReference type="Proteomes" id="UP000076852"/>
    </source>
</evidence>
<dbReference type="STRING" id="1804984.AYM40_21605"/>
<dbReference type="EMBL" id="CP014579">
    <property type="protein sequence ID" value="ANB75025.1"/>
    <property type="molecule type" value="Genomic_DNA"/>
</dbReference>
<dbReference type="Proteomes" id="UP000076852">
    <property type="component" value="Chromosome 2"/>
</dbReference>
<dbReference type="RefSeq" id="WP_063498323.1">
    <property type="nucleotide sequence ID" value="NZ_CP014579.1"/>
</dbReference>
<proteinExistence type="predicted"/>
<organism evidence="2 3">
    <name type="scientific">Paraburkholderia phytofirmans OLGA172</name>
    <dbReference type="NCBI Taxonomy" id="1417228"/>
    <lineage>
        <taxon>Bacteria</taxon>
        <taxon>Pseudomonadati</taxon>
        <taxon>Pseudomonadota</taxon>
        <taxon>Betaproteobacteria</taxon>
        <taxon>Burkholderiales</taxon>
        <taxon>Burkholderiaceae</taxon>
        <taxon>Paraburkholderia</taxon>
    </lineage>
</organism>
<dbReference type="Pfam" id="PF09361">
    <property type="entry name" value="Phasin_2"/>
    <property type="match status" value="1"/>
</dbReference>
<evidence type="ECO:0000313" key="2">
    <source>
        <dbReference type="EMBL" id="ANB75025.1"/>
    </source>
</evidence>
<dbReference type="AlphaFoldDB" id="A0A160FQ81"/>
<accession>A0A160FQ81</accession>
<protein>
    <recommendedName>
        <fullName evidence="1">Phasin domain-containing protein</fullName>
    </recommendedName>
</protein>
<dbReference type="KEGG" id="buz:AYM40_21605"/>
<dbReference type="NCBIfam" id="TIGR01841">
    <property type="entry name" value="phasin"/>
    <property type="match status" value="1"/>
</dbReference>
<keyword evidence="3" id="KW-1185">Reference proteome</keyword>
<gene>
    <name evidence="2" type="ORF">AYM40_21605</name>
</gene>
<dbReference type="InterPro" id="IPR010127">
    <property type="entry name" value="Phasin_subfam-1"/>
</dbReference>
<name>A0A160FQ81_9BURK</name>
<reference evidence="2 3" key="1">
    <citation type="journal article" date="2016" name="Gene">
        <title>PacBio SMRT assembly of a complex multi-replicon genome reveals chlorocatechol degradative operon in a region of genome plasticity.</title>
        <authorList>
            <person name="Ricker N."/>
            <person name="Shen S.Y."/>
            <person name="Goordial J."/>
            <person name="Jin S."/>
            <person name="Fulthorpe R.R."/>
        </authorList>
    </citation>
    <scope>NUCLEOTIDE SEQUENCE [LARGE SCALE GENOMIC DNA]</scope>
    <source>
        <strain evidence="2 3">OLGA172</strain>
    </source>
</reference>
<sequence length="191" mass="20376">MSSLVPEQLVVAQKAALEATFGFLTKGFEGIQKVTELSLQAVKSTVAESHDVIVKTLSGKDPQEPHALLTRQAQLTADNAQSYWRHVYEILSAIQTEFAEDAEAQLKAFQHNSQAFFDDLSKDAPAGYGTALATWKSFVKTANEASSSTYEAAKAASKQVVAIAESNVSAASAAATKRARQAVVAVDAVEK</sequence>
<dbReference type="InterPro" id="IPR018968">
    <property type="entry name" value="Phasin"/>
</dbReference>